<protein>
    <submittedName>
        <fullName evidence="1">Uncharacterized protein</fullName>
    </submittedName>
</protein>
<dbReference type="Proteomes" id="UP000031668">
    <property type="component" value="Unassembled WGS sequence"/>
</dbReference>
<sequence>MNKNAVFYRSIGDTKFRVTGDLMIEYCFPPNVYTQFKLNHIQNFEVDDSKLIIQFVKGDNQYFFDINCSLQNLENVIEISQCRIFIRFVAESQSALLIWGEKYYLSKQTDYEIGAHRID</sequence>
<dbReference type="EMBL" id="JWZT01004237">
    <property type="protein sequence ID" value="KII64522.1"/>
    <property type="molecule type" value="Genomic_DNA"/>
</dbReference>
<evidence type="ECO:0000313" key="2">
    <source>
        <dbReference type="Proteomes" id="UP000031668"/>
    </source>
</evidence>
<organism evidence="1 2">
    <name type="scientific">Thelohanellus kitauei</name>
    <name type="common">Myxosporean</name>
    <dbReference type="NCBI Taxonomy" id="669202"/>
    <lineage>
        <taxon>Eukaryota</taxon>
        <taxon>Metazoa</taxon>
        <taxon>Cnidaria</taxon>
        <taxon>Myxozoa</taxon>
        <taxon>Myxosporea</taxon>
        <taxon>Bivalvulida</taxon>
        <taxon>Platysporina</taxon>
        <taxon>Myxobolidae</taxon>
        <taxon>Thelohanellus</taxon>
    </lineage>
</organism>
<dbReference type="AlphaFoldDB" id="A0A0C2MS19"/>
<accession>A0A0C2MS19</accession>
<proteinExistence type="predicted"/>
<name>A0A0C2MS19_THEKT</name>
<gene>
    <name evidence="1" type="ORF">RF11_10890</name>
</gene>
<reference evidence="1 2" key="1">
    <citation type="journal article" date="2014" name="Genome Biol. Evol.">
        <title>The genome of the myxosporean Thelohanellus kitauei shows adaptations to nutrient acquisition within its fish host.</title>
        <authorList>
            <person name="Yang Y."/>
            <person name="Xiong J."/>
            <person name="Zhou Z."/>
            <person name="Huo F."/>
            <person name="Miao W."/>
            <person name="Ran C."/>
            <person name="Liu Y."/>
            <person name="Zhang J."/>
            <person name="Feng J."/>
            <person name="Wang M."/>
            <person name="Wang M."/>
            <person name="Wang L."/>
            <person name="Yao B."/>
        </authorList>
    </citation>
    <scope>NUCLEOTIDE SEQUENCE [LARGE SCALE GENOMIC DNA]</scope>
    <source>
        <strain evidence="1">Wuqing</strain>
    </source>
</reference>
<keyword evidence="2" id="KW-1185">Reference proteome</keyword>
<evidence type="ECO:0000313" key="1">
    <source>
        <dbReference type="EMBL" id="KII64522.1"/>
    </source>
</evidence>
<comment type="caution">
    <text evidence="1">The sequence shown here is derived from an EMBL/GenBank/DDBJ whole genome shotgun (WGS) entry which is preliminary data.</text>
</comment>